<accession>A0A1S3ZXU6</accession>
<evidence type="ECO:0000313" key="2">
    <source>
        <dbReference type="Proteomes" id="UP000790787"/>
    </source>
</evidence>
<keyword evidence="2" id="KW-1185">Reference proteome</keyword>
<dbReference type="PANTHER" id="PTHR46328:SF35">
    <property type="entry name" value="PROTEIN FAR1-RELATED SEQUENCE 5-LIKE"/>
    <property type="match status" value="1"/>
</dbReference>
<reference evidence="2" key="1">
    <citation type="journal article" date="2014" name="Nat. Commun.">
        <title>The tobacco genome sequence and its comparison with those of tomato and potato.</title>
        <authorList>
            <person name="Sierro N."/>
            <person name="Battey J.N."/>
            <person name="Ouadi S."/>
            <person name="Bakaher N."/>
            <person name="Bovet L."/>
            <person name="Willig A."/>
            <person name="Goepfert S."/>
            <person name="Peitsch M.C."/>
            <person name="Ivanov N.V."/>
        </authorList>
    </citation>
    <scope>NUCLEOTIDE SEQUENCE [LARGE SCALE GENOMIC DNA]</scope>
</reference>
<feature type="domain" description="FAR1" evidence="1">
    <location>
        <begin position="29"/>
        <end position="107"/>
    </location>
</feature>
<protein>
    <submittedName>
        <fullName evidence="3">Protein FAR-RED IMPAIRED RESPONSE 1-like</fullName>
    </submittedName>
</protein>
<dbReference type="OrthoDB" id="1845384at2759"/>
<evidence type="ECO:0000259" key="1">
    <source>
        <dbReference type="Pfam" id="PF03101"/>
    </source>
</evidence>
<dbReference type="GeneID" id="107791542"/>
<dbReference type="PANTHER" id="PTHR46328">
    <property type="entry name" value="FAR-RED IMPAIRED RESPONSIVE (FAR1) FAMILY PROTEIN-RELATED"/>
    <property type="match status" value="1"/>
</dbReference>
<organism evidence="2 3">
    <name type="scientific">Nicotiana tabacum</name>
    <name type="common">Common tobacco</name>
    <dbReference type="NCBI Taxonomy" id="4097"/>
    <lineage>
        <taxon>Eukaryota</taxon>
        <taxon>Viridiplantae</taxon>
        <taxon>Streptophyta</taxon>
        <taxon>Embryophyta</taxon>
        <taxon>Tracheophyta</taxon>
        <taxon>Spermatophyta</taxon>
        <taxon>Magnoliopsida</taxon>
        <taxon>eudicotyledons</taxon>
        <taxon>Gunneridae</taxon>
        <taxon>Pentapetalae</taxon>
        <taxon>asterids</taxon>
        <taxon>lamiids</taxon>
        <taxon>Solanales</taxon>
        <taxon>Solanaceae</taxon>
        <taxon>Nicotianoideae</taxon>
        <taxon>Nicotianeae</taxon>
        <taxon>Nicotiana</taxon>
    </lineage>
</organism>
<dbReference type="PaxDb" id="4097-A0A1S3ZXU6"/>
<dbReference type="InterPro" id="IPR004330">
    <property type="entry name" value="FAR1_DNA_bnd_dom"/>
</dbReference>
<dbReference type="AlphaFoldDB" id="A0A1S3ZXU6"/>
<name>A0A1S3ZXU6_TOBAC</name>
<gene>
    <name evidence="3" type="primary">LOC107791542</name>
</gene>
<reference evidence="3" key="2">
    <citation type="submission" date="2025-08" db="UniProtKB">
        <authorList>
            <consortium name="RefSeq"/>
        </authorList>
    </citation>
    <scope>IDENTIFICATION</scope>
    <source>
        <tissue evidence="3">Leaf</tissue>
    </source>
</reference>
<sequence>MENGFTKDDVVVGPISGMRFRDKDSLFAFYKEHAQLKGFSVVKRNSNNKGGDTARYITYCCDRARIHKTKFTTKSNNCKARLTAVLDDFGCWHVSKVVHDHNHDLLPSISRLMAGHRSVCDSLKRDLLTHDRSSIRPSKNIRRAEVQCGGP</sequence>
<dbReference type="Proteomes" id="UP000790787">
    <property type="component" value="Chromosome 22"/>
</dbReference>
<dbReference type="KEGG" id="nta:107791542"/>
<dbReference type="Pfam" id="PF03101">
    <property type="entry name" value="FAR1"/>
    <property type="match status" value="1"/>
</dbReference>
<proteinExistence type="predicted"/>
<evidence type="ECO:0000313" key="3">
    <source>
        <dbReference type="RefSeq" id="XP_016469116.1"/>
    </source>
</evidence>
<dbReference type="RefSeq" id="XP_016469116.1">
    <property type="nucleotide sequence ID" value="XM_016613630.1"/>
</dbReference>